<accession>A0A167NXJ4</accession>
<dbReference type="Proteomes" id="UP000076738">
    <property type="component" value="Unassembled WGS sequence"/>
</dbReference>
<dbReference type="AlphaFoldDB" id="A0A167NXJ4"/>
<organism evidence="2 3">
    <name type="scientific">Calocera viscosa (strain TUFC12733)</name>
    <dbReference type="NCBI Taxonomy" id="1330018"/>
    <lineage>
        <taxon>Eukaryota</taxon>
        <taxon>Fungi</taxon>
        <taxon>Dikarya</taxon>
        <taxon>Basidiomycota</taxon>
        <taxon>Agaricomycotina</taxon>
        <taxon>Dacrymycetes</taxon>
        <taxon>Dacrymycetales</taxon>
        <taxon>Dacrymycetaceae</taxon>
        <taxon>Calocera</taxon>
    </lineage>
</organism>
<evidence type="ECO:0000256" key="1">
    <source>
        <dbReference type="SAM" id="MobiDB-lite"/>
    </source>
</evidence>
<sequence>MESFCYVNYIEGREPQRWPASDEEVKTLNEETTDAEESEDEYESHGDDVVREDTNKMELDREWSAQHLPGSVPQETEPRLPDEEMEVGPKYDDEHGSAEDHPNQADSDDELQVERLLDEIRSVEQVENMEPSKSTATKSMFPLPPVNRATSGDQSKPNPPLPSKFFYVVQRLFKEHVFVQGGRVVLSGSQAQQHVRQCFAIAPKYLADDCTLGLPGVIGWVTAMCQLIFLVCDLSKGNTLELQTLKAVTYGLCLSRELASPVTMVPLSCALDDFDREIAELEKKERSKLPAPTHVPDPAVFPNPRVFSLFVPSPLPTSPFAENVFAELSHLRNMNGGLMPTDLEAQTVICKWMSLAPAYLMHDCETVPHGDFGWSRGLQELVGIILLMRREEVLECETVVLAMESIKTCVAWAKHRGLKSITPMLKAAINRMEGVYDRDDERNFMGQRVRDVFREELEYA</sequence>
<name>A0A167NXJ4_CALVF</name>
<proteinExistence type="predicted"/>
<feature type="region of interest" description="Disordered" evidence="1">
    <location>
        <begin position="11"/>
        <end position="109"/>
    </location>
</feature>
<evidence type="ECO:0000313" key="3">
    <source>
        <dbReference type="Proteomes" id="UP000076738"/>
    </source>
</evidence>
<dbReference type="EMBL" id="KV417277">
    <property type="protein sequence ID" value="KZO98190.1"/>
    <property type="molecule type" value="Genomic_DNA"/>
</dbReference>
<feature type="compositionally biased region" description="Acidic residues" evidence="1">
    <location>
        <begin position="31"/>
        <end position="42"/>
    </location>
</feature>
<reference evidence="2 3" key="1">
    <citation type="journal article" date="2016" name="Mol. Biol. Evol.">
        <title>Comparative Genomics of Early-Diverging Mushroom-Forming Fungi Provides Insights into the Origins of Lignocellulose Decay Capabilities.</title>
        <authorList>
            <person name="Nagy L.G."/>
            <person name="Riley R."/>
            <person name="Tritt A."/>
            <person name="Adam C."/>
            <person name="Daum C."/>
            <person name="Floudas D."/>
            <person name="Sun H."/>
            <person name="Yadav J.S."/>
            <person name="Pangilinan J."/>
            <person name="Larsson K.H."/>
            <person name="Matsuura K."/>
            <person name="Barry K."/>
            <person name="Labutti K."/>
            <person name="Kuo R."/>
            <person name="Ohm R.A."/>
            <person name="Bhattacharya S.S."/>
            <person name="Shirouzu T."/>
            <person name="Yoshinaga Y."/>
            <person name="Martin F.M."/>
            <person name="Grigoriev I.V."/>
            <person name="Hibbett D.S."/>
        </authorList>
    </citation>
    <scope>NUCLEOTIDE SEQUENCE [LARGE SCALE GENOMIC DNA]</scope>
    <source>
        <strain evidence="2 3">TUFC12733</strain>
    </source>
</reference>
<feature type="region of interest" description="Disordered" evidence="1">
    <location>
        <begin position="125"/>
        <end position="158"/>
    </location>
</feature>
<keyword evidence="3" id="KW-1185">Reference proteome</keyword>
<evidence type="ECO:0000313" key="2">
    <source>
        <dbReference type="EMBL" id="KZO98190.1"/>
    </source>
</evidence>
<protein>
    <submittedName>
        <fullName evidence="2">Uncharacterized protein</fullName>
    </submittedName>
</protein>
<feature type="compositionally biased region" description="Basic and acidic residues" evidence="1">
    <location>
        <begin position="76"/>
        <end position="103"/>
    </location>
</feature>
<gene>
    <name evidence="2" type="ORF">CALVIDRAFT_535763</name>
</gene>
<feature type="compositionally biased region" description="Basic and acidic residues" evidence="1">
    <location>
        <begin position="43"/>
        <end position="64"/>
    </location>
</feature>